<accession>A0A9N8WJI8</accession>
<dbReference type="AlphaFoldDB" id="A0A9N8WJI8"/>
<keyword evidence="3" id="KW-1185">Reference proteome</keyword>
<evidence type="ECO:0000259" key="1">
    <source>
        <dbReference type="PROSITE" id="PS51886"/>
    </source>
</evidence>
<feature type="domain" description="TLDc" evidence="1">
    <location>
        <begin position="112"/>
        <end position="314"/>
    </location>
</feature>
<organism evidence="2 3">
    <name type="scientific">Funneliformis caledonium</name>
    <dbReference type="NCBI Taxonomy" id="1117310"/>
    <lineage>
        <taxon>Eukaryota</taxon>
        <taxon>Fungi</taxon>
        <taxon>Fungi incertae sedis</taxon>
        <taxon>Mucoromycota</taxon>
        <taxon>Glomeromycotina</taxon>
        <taxon>Glomeromycetes</taxon>
        <taxon>Glomerales</taxon>
        <taxon>Glomeraceae</taxon>
        <taxon>Funneliformis</taxon>
    </lineage>
</organism>
<sequence length="316" mass="37500">MDDIELITKFSEKLGKLLDDDVNDYNVKLIIGQEPNKRLFKAHLYILRVICPYFHTAFKRGWCKKDDDGSFFIEKPNIKPEDIYEQTLWYYINPTLSRKQLAPIRTGLFDSALLKLKHFSLICNWINKSSELYSYPTLRFELKIRGTLDGFTADIFHNKFERLENTIVVMRIKDTGELIGGYNPWSFEHDRWRDSSDFWRYEQSSFIFSFPRESISLTNKNNLSWMKHNKINFKMELKNLESKSKLSRIDPNHTSKAFCISRDTGPQFGKTDLFMGKIFNSPLNCSCIQQYYMDKIRDDESGFCVDEYEIFQIFKK</sequence>
<dbReference type="EMBL" id="CAJVPQ010000477">
    <property type="protein sequence ID" value="CAG8484799.1"/>
    <property type="molecule type" value="Genomic_DNA"/>
</dbReference>
<dbReference type="OrthoDB" id="298084at2759"/>
<name>A0A9N8WJI8_9GLOM</name>
<dbReference type="InterPro" id="IPR011333">
    <property type="entry name" value="SKP1/BTB/POZ_sf"/>
</dbReference>
<dbReference type="PROSITE" id="PS51886">
    <property type="entry name" value="TLDC"/>
    <property type="match status" value="1"/>
</dbReference>
<evidence type="ECO:0000313" key="2">
    <source>
        <dbReference type="EMBL" id="CAG8484799.1"/>
    </source>
</evidence>
<evidence type="ECO:0000313" key="3">
    <source>
        <dbReference type="Proteomes" id="UP000789570"/>
    </source>
</evidence>
<reference evidence="2" key="1">
    <citation type="submission" date="2021-06" db="EMBL/GenBank/DDBJ databases">
        <authorList>
            <person name="Kallberg Y."/>
            <person name="Tangrot J."/>
            <person name="Rosling A."/>
        </authorList>
    </citation>
    <scope>NUCLEOTIDE SEQUENCE</scope>
    <source>
        <strain evidence="2">UK204</strain>
    </source>
</reference>
<dbReference type="Gene3D" id="3.30.710.10">
    <property type="entry name" value="Potassium Channel Kv1.1, Chain A"/>
    <property type="match status" value="1"/>
</dbReference>
<dbReference type="InterPro" id="IPR006571">
    <property type="entry name" value="TLDc_dom"/>
</dbReference>
<comment type="caution">
    <text evidence="2">The sequence shown here is derived from an EMBL/GenBank/DDBJ whole genome shotgun (WGS) entry which is preliminary data.</text>
</comment>
<protein>
    <submittedName>
        <fullName evidence="2">4679_t:CDS:1</fullName>
    </submittedName>
</protein>
<gene>
    <name evidence="2" type="ORF">FCALED_LOCUS2898</name>
</gene>
<dbReference type="Proteomes" id="UP000789570">
    <property type="component" value="Unassembled WGS sequence"/>
</dbReference>
<proteinExistence type="predicted"/>